<comment type="similarity">
    <text evidence="3">Belongs to the pectinesterase family.</text>
</comment>
<evidence type="ECO:0000256" key="10">
    <source>
        <dbReference type="SAM" id="SignalP"/>
    </source>
</evidence>
<feature type="chain" id="PRO_5034319044" description="pectinesterase" evidence="10">
    <location>
        <begin position="17"/>
        <end position="352"/>
    </location>
</feature>
<dbReference type="Proteomes" id="UP000664132">
    <property type="component" value="Unassembled WGS sequence"/>
</dbReference>
<dbReference type="PANTHER" id="PTHR31321">
    <property type="entry name" value="ACYL-COA THIOESTER HYDROLASE YBHC-RELATED"/>
    <property type="match status" value="1"/>
</dbReference>
<feature type="domain" description="Pectinesterase catalytic" evidence="11">
    <location>
        <begin position="48"/>
        <end position="323"/>
    </location>
</feature>
<dbReference type="Gene3D" id="2.160.20.10">
    <property type="entry name" value="Single-stranded right-handed beta-helix, Pectin lyase-like"/>
    <property type="match status" value="1"/>
</dbReference>
<dbReference type="InterPro" id="IPR012334">
    <property type="entry name" value="Pectin_lyas_fold"/>
</dbReference>
<evidence type="ECO:0000256" key="4">
    <source>
        <dbReference type="ARBA" id="ARBA00013229"/>
    </source>
</evidence>
<keyword evidence="13" id="KW-1185">Reference proteome</keyword>
<evidence type="ECO:0000313" key="13">
    <source>
        <dbReference type="Proteomes" id="UP000664132"/>
    </source>
</evidence>
<dbReference type="OrthoDB" id="1546079at2759"/>
<dbReference type="InterPro" id="IPR000070">
    <property type="entry name" value="Pectinesterase_cat"/>
</dbReference>
<evidence type="ECO:0000256" key="6">
    <source>
        <dbReference type="ARBA" id="ARBA00022729"/>
    </source>
</evidence>
<keyword evidence="5" id="KW-0964">Secreted</keyword>
<comment type="caution">
    <text evidence="12">The sequence shown here is derived from an EMBL/GenBank/DDBJ whole genome shotgun (WGS) entry which is preliminary data.</text>
</comment>
<comment type="subcellular location">
    <subcellularLocation>
        <location evidence="1">Secreted</location>
    </subcellularLocation>
</comment>
<evidence type="ECO:0000313" key="12">
    <source>
        <dbReference type="EMBL" id="KAG4426352.1"/>
    </source>
</evidence>
<dbReference type="GO" id="GO:0045490">
    <property type="term" value="P:pectin catabolic process"/>
    <property type="evidence" value="ECO:0007669"/>
    <property type="project" value="UniProtKB-UniPathway"/>
</dbReference>
<evidence type="ECO:0000256" key="3">
    <source>
        <dbReference type="ARBA" id="ARBA00008891"/>
    </source>
</evidence>
<dbReference type="GO" id="GO:0042545">
    <property type="term" value="P:cell wall modification"/>
    <property type="evidence" value="ECO:0007669"/>
    <property type="project" value="InterPro"/>
</dbReference>
<gene>
    <name evidence="12" type="ORF">IFR04_000535</name>
</gene>
<protein>
    <recommendedName>
        <fullName evidence="4">pectinesterase</fullName>
        <ecNumber evidence="4">3.1.1.11</ecNumber>
    </recommendedName>
</protein>
<keyword evidence="7" id="KW-0378">Hydrolase</keyword>
<organism evidence="12 13">
    <name type="scientific">Cadophora malorum</name>
    <dbReference type="NCBI Taxonomy" id="108018"/>
    <lineage>
        <taxon>Eukaryota</taxon>
        <taxon>Fungi</taxon>
        <taxon>Dikarya</taxon>
        <taxon>Ascomycota</taxon>
        <taxon>Pezizomycotina</taxon>
        <taxon>Leotiomycetes</taxon>
        <taxon>Helotiales</taxon>
        <taxon>Ploettnerulaceae</taxon>
        <taxon>Cadophora</taxon>
    </lineage>
</organism>
<proteinExistence type="inferred from homology"/>
<dbReference type="Pfam" id="PF01095">
    <property type="entry name" value="Pectinesterase"/>
    <property type="match status" value="1"/>
</dbReference>
<evidence type="ECO:0000256" key="7">
    <source>
        <dbReference type="ARBA" id="ARBA00022801"/>
    </source>
</evidence>
<evidence type="ECO:0000256" key="1">
    <source>
        <dbReference type="ARBA" id="ARBA00004613"/>
    </source>
</evidence>
<keyword evidence="8" id="KW-0063">Aspartyl esterase</keyword>
<feature type="signal peptide" evidence="10">
    <location>
        <begin position="1"/>
        <end position="16"/>
    </location>
</feature>
<dbReference type="EMBL" id="JAFJYH010000003">
    <property type="protein sequence ID" value="KAG4426352.1"/>
    <property type="molecule type" value="Genomic_DNA"/>
</dbReference>
<reference evidence="12" key="1">
    <citation type="submission" date="2021-02" db="EMBL/GenBank/DDBJ databases">
        <title>Genome sequence Cadophora malorum strain M34.</title>
        <authorList>
            <person name="Stefanovic E."/>
            <person name="Vu D."/>
            <person name="Scully C."/>
            <person name="Dijksterhuis J."/>
            <person name="Roader J."/>
            <person name="Houbraken J."/>
        </authorList>
    </citation>
    <scope>NUCLEOTIDE SEQUENCE</scope>
    <source>
        <strain evidence="12">M34</strain>
    </source>
</reference>
<evidence type="ECO:0000256" key="5">
    <source>
        <dbReference type="ARBA" id="ARBA00022525"/>
    </source>
</evidence>
<keyword evidence="6 10" id="KW-0732">Signal</keyword>
<evidence type="ECO:0000256" key="2">
    <source>
        <dbReference type="ARBA" id="ARBA00005184"/>
    </source>
</evidence>
<dbReference type="AlphaFoldDB" id="A0A8H8BWF5"/>
<dbReference type="SUPFAM" id="SSF51126">
    <property type="entry name" value="Pectin lyase-like"/>
    <property type="match status" value="1"/>
</dbReference>
<evidence type="ECO:0000259" key="11">
    <source>
        <dbReference type="Pfam" id="PF01095"/>
    </source>
</evidence>
<dbReference type="GO" id="GO:0030599">
    <property type="term" value="F:pectinesterase activity"/>
    <property type="evidence" value="ECO:0007669"/>
    <property type="project" value="UniProtKB-EC"/>
</dbReference>
<dbReference type="FunFam" id="2.160.20.10:FF:000014">
    <property type="entry name" value="Pectinesterase"/>
    <property type="match status" value="1"/>
</dbReference>
<dbReference type="UniPathway" id="UPA00545">
    <property type="reaction ID" value="UER00823"/>
</dbReference>
<sequence>MRSFLSIALLISLVTASPLASKKVKATNAGATIRAVDQSTPPAGAVVVDASGAVSGSFKTVQAGVDALSKTATESQTLFIVSGTYREQVYIQALKSPLVVMGETTDASSYEANTVTIINNISRNTVANNDLTATVRNWTPNSKFYNVNFENDFGHTATNGQNLALSAQATDQGYYGCQFIGYQDTILAQTGNQLYAKSKIVGVVDFIFGQKAKAWFEAVDIRTFDKGYITASGRDTETNDSWYVINKSTVAARDSAVAAGSTVLGRPWKAFARVVFQNSELSDVVNAAGWSQWNDATPNIADSYLAEYGNTGAGAATTGRAAFAKLLDAPVTIESILGASWASASYVDTTYM</sequence>
<dbReference type="GO" id="GO:0005576">
    <property type="term" value="C:extracellular region"/>
    <property type="evidence" value="ECO:0007669"/>
    <property type="project" value="UniProtKB-SubCell"/>
</dbReference>
<evidence type="ECO:0000256" key="8">
    <source>
        <dbReference type="ARBA" id="ARBA00023085"/>
    </source>
</evidence>
<dbReference type="PANTHER" id="PTHR31321:SF127">
    <property type="entry name" value="PECTINESTERASE"/>
    <property type="match status" value="1"/>
</dbReference>
<comment type="pathway">
    <text evidence="2">Glycan metabolism; pectin degradation; 2-dehydro-3-deoxy-D-gluconate from pectin: step 1/5.</text>
</comment>
<evidence type="ECO:0000256" key="9">
    <source>
        <dbReference type="ARBA" id="ARBA00047928"/>
    </source>
</evidence>
<dbReference type="InterPro" id="IPR011050">
    <property type="entry name" value="Pectin_lyase_fold/virulence"/>
</dbReference>
<accession>A0A8H8BWF5</accession>
<name>A0A8H8BWF5_9HELO</name>
<comment type="catalytic activity">
    <reaction evidence="9">
        <text>[(1-&gt;4)-alpha-D-galacturonosyl methyl ester](n) + n H2O = [(1-&gt;4)-alpha-D-galacturonosyl](n) + n methanol + n H(+)</text>
        <dbReference type="Rhea" id="RHEA:22380"/>
        <dbReference type="Rhea" id="RHEA-COMP:14570"/>
        <dbReference type="Rhea" id="RHEA-COMP:14573"/>
        <dbReference type="ChEBI" id="CHEBI:15377"/>
        <dbReference type="ChEBI" id="CHEBI:15378"/>
        <dbReference type="ChEBI" id="CHEBI:17790"/>
        <dbReference type="ChEBI" id="CHEBI:140522"/>
        <dbReference type="ChEBI" id="CHEBI:140523"/>
        <dbReference type="EC" id="3.1.1.11"/>
    </reaction>
</comment>
<dbReference type="EC" id="3.1.1.11" evidence="4"/>